<protein>
    <submittedName>
        <fullName evidence="3">FAD-binding oxidoreductase</fullName>
    </submittedName>
</protein>
<dbReference type="Proteomes" id="UP000279594">
    <property type="component" value="Chromosome"/>
</dbReference>
<evidence type="ECO:0000313" key="3">
    <source>
        <dbReference type="EMBL" id="AYM76476.1"/>
    </source>
</evidence>
<dbReference type="GO" id="GO:0016491">
    <property type="term" value="F:oxidoreductase activity"/>
    <property type="evidence" value="ECO:0007669"/>
    <property type="project" value="UniProtKB-KW"/>
</dbReference>
<feature type="domain" description="FAD dependent oxidoreductase" evidence="2">
    <location>
        <begin position="8"/>
        <end position="327"/>
    </location>
</feature>
<dbReference type="InterPro" id="IPR036188">
    <property type="entry name" value="FAD/NAD-bd_sf"/>
</dbReference>
<dbReference type="GO" id="GO:0005737">
    <property type="term" value="C:cytoplasm"/>
    <property type="evidence" value="ECO:0007669"/>
    <property type="project" value="TreeGrafter"/>
</dbReference>
<organism evidence="3 4">
    <name type="scientific">Janthinobacterium agaricidamnosum</name>
    <dbReference type="NCBI Taxonomy" id="55508"/>
    <lineage>
        <taxon>Bacteria</taxon>
        <taxon>Pseudomonadati</taxon>
        <taxon>Pseudomonadota</taxon>
        <taxon>Betaproteobacteria</taxon>
        <taxon>Burkholderiales</taxon>
        <taxon>Oxalobacteraceae</taxon>
        <taxon>Janthinobacterium</taxon>
    </lineage>
</organism>
<sequence length="351" mass="35819">MNQSAPERVVVIGAGIVGASLAYHLASKGAQVTVVEAGAIASGVTGTSFAWINTSCAGIDPIAALRGGAIAAYRKLESQVPGLTMRWHGALSYGTQDGRVSPESILIDRSRIAQLEPQLRQPPEQAVHEPDEGALDAIAATHALLAAAQALGATVRTHTPVLGFTIRDAQVTGVETAAGLIGADIVVLAAGTGTASLAAQLGVDLPIHASPAIFLRYQAPPGLVRGIISNHAMEVRQAEDGTMLAAEDYLDDAPENQPAAIALRTACAIRAELAGADAIVPEFAGIGLRPMPADGVPVIGYLPNIKGVYVCAMHPGVVLAAIVGQLASGEIVTGEPAPALEACRPARFLAC</sequence>
<proteinExistence type="predicted"/>
<dbReference type="PANTHER" id="PTHR13847">
    <property type="entry name" value="SARCOSINE DEHYDROGENASE-RELATED"/>
    <property type="match status" value="1"/>
</dbReference>
<name>A0A3G2EAB8_9BURK</name>
<dbReference type="AlphaFoldDB" id="A0A3G2EAB8"/>
<dbReference type="Gene3D" id="3.30.9.10">
    <property type="entry name" value="D-Amino Acid Oxidase, subunit A, domain 2"/>
    <property type="match status" value="1"/>
</dbReference>
<gene>
    <name evidence="3" type="ORF">D9M09_12240</name>
</gene>
<dbReference type="InterPro" id="IPR006076">
    <property type="entry name" value="FAD-dep_OxRdtase"/>
</dbReference>
<dbReference type="PANTHER" id="PTHR13847:SF289">
    <property type="entry name" value="GLYCINE OXIDASE"/>
    <property type="match status" value="1"/>
</dbReference>
<evidence type="ECO:0000256" key="1">
    <source>
        <dbReference type="ARBA" id="ARBA00023002"/>
    </source>
</evidence>
<dbReference type="RefSeq" id="WP_121669409.1">
    <property type="nucleotide sequence ID" value="NZ_CP033019.1"/>
</dbReference>
<dbReference type="Pfam" id="PF01266">
    <property type="entry name" value="DAO"/>
    <property type="match status" value="1"/>
</dbReference>
<reference evidence="3 4" key="1">
    <citation type="submission" date="2018-10" db="EMBL/GenBank/DDBJ databases">
        <title>Effects of UV and annual dynamics of microbial communities in freshwater RAS systems.</title>
        <authorList>
            <person name="Bekkelund A.K."/>
            <person name="Hansen B.R."/>
            <person name="Stokken H."/>
            <person name="Eriksen B.F."/>
            <person name="Kashulin N.A."/>
        </authorList>
    </citation>
    <scope>NUCLEOTIDE SEQUENCE [LARGE SCALE GENOMIC DNA]</scope>
    <source>
        <strain evidence="3 4">BHSEK</strain>
    </source>
</reference>
<keyword evidence="4" id="KW-1185">Reference proteome</keyword>
<keyword evidence="1" id="KW-0560">Oxidoreductase</keyword>
<dbReference type="EMBL" id="CP033019">
    <property type="protein sequence ID" value="AYM76476.1"/>
    <property type="molecule type" value="Genomic_DNA"/>
</dbReference>
<accession>A0A3G2EAB8</accession>
<dbReference type="Gene3D" id="3.50.50.60">
    <property type="entry name" value="FAD/NAD(P)-binding domain"/>
    <property type="match status" value="1"/>
</dbReference>
<dbReference type="PRINTS" id="PR00411">
    <property type="entry name" value="PNDRDTASEI"/>
</dbReference>
<evidence type="ECO:0000313" key="4">
    <source>
        <dbReference type="Proteomes" id="UP000279594"/>
    </source>
</evidence>
<dbReference type="SUPFAM" id="SSF51905">
    <property type="entry name" value="FAD/NAD(P)-binding domain"/>
    <property type="match status" value="1"/>
</dbReference>
<evidence type="ECO:0000259" key="2">
    <source>
        <dbReference type="Pfam" id="PF01266"/>
    </source>
</evidence>